<dbReference type="RefSeq" id="WP_080866793.1">
    <property type="nucleotide sequence ID" value="NZ_JWHT01000032.1"/>
</dbReference>
<dbReference type="EMBL" id="JWHT01000032">
    <property type="protein sequence ID" value="KIU23774.1"/>
    <property type="molecule type" value="Genomic_DNA"/>
</dbReference>
<dbReference type="PATRIC" id="fig|137591.24.peg.1321"/>
<evidence type="ECO:0000313" key="3">
    <source>
        <dbReference type="Proteomes" id="UP000032289"/>
    </source>
</evidence>
<dbReference type="Pfam" id="PF05709">
    <property type="entry name" value="Sipho_tail"/>
    <property type="match status" value="1"/>
</dbReference>
<protein>
    <submittedName>
        <fullName evidence="2">Phage-related protein</fullName>
    </submittedName>
</protein>
<organism evidence="2 3">
    <name type="scientific">Weissella cibaria</name>
    <dbReference type="NCBI Taxonomy" id="137591"/>
    <lineage>
        <taxon>Bacteria</taxon>
        <taxon>Bacillati</taxon>
        <taxon>Bacillota</taxon>
        <taxon>Bacilli</taxon>
        <taxon>Lactobacillales</taxon>
        <taxon>Lactobacillaceae</taxon>
        <taxon>Weissella</taxon>
    </lineage>
</organism>
<feature type="domain" description="Siphovirus-type tail component RIFT-related" evidence="1">
    <location>
        <begin position="10"/>
        <end position="124"/>
    </location>
</feature>
<gene>
    <name evidence="2" type="ORF">ab3b_01351</name>
</gene>
<evidence type="ECO:0000259" key="1">
    <source>
        <dbReference type="Pfam" id="PF05709"/>
    </source>
</evidence>
<dbReference type="AlphaFoldDB" id="A0A0D1KFS7"/>
<dbReference type="Proteomes" id="UP000032289">
    <property type="component" value="Unassembled WGS sequence"/>
</dbReference>
<name>A0A0D1KFS7_9LACO</name>
<sequence>MKLFVQPYGGQEYDLTARLPSVKFLDMKSSAPKLTGDWLTIVGSDGQRLQTATYGANQVTVSLFIKGRNMADFRLLKAELQRIFYQRSLIRLRSSQEPYKTFWVMANPTDITPIQASSQGTVDLIFTNPSGMAQSLVRSDKLPDDLSSLGFGMNLPAEPLSYVGTSNRFNIYNPSDVAIDPYVNHHDLVITVKGSGAFTLTNQTNGTNIELNEAMTTSDIFVLNGVVPKLNGSTNVDTNFGHIELERGDNDIRLSGLSNANVTFSFPFLYF</sequence>
<accession>A0A0D1KFS7</accession>
<dbReference type="Gene3D" id="2.40.30.200">
    <property type="match status" value="1"/>
</dbReference>
<dbReference type="InterPro" id="IPR008841">
    <property type="entry name" value="Siphovirus-type_tail_N"/>
</dbReference>
<evidence type="ECO:0000313" key="2">
    <source>
        <dbReference type="EMBL" id="KIU23774.1"/>
    </source>
</evidence>
<comment type="caution">
    <text evidence="2">The sequence shown here is derived from an EMBL/GenBank/DDBJ whole genome shotgun (WGS) entry which is preliminary data.</text>
</comment>
<reference evidence="2 3" key="1">
    <citation type="journal article" date="2015" name="Microbiology (Mosc.)">
        <title>Genomics of the Weissella cibaria species with an examination of its metabolic traits.</title>
        <authorList>
            <person name="Lynch K.M."/>
            <person name="Lucid A."/>
            <person name="Arendt E.K."/>
            <person name="Sleator R.D."/>
            <person name="Lucey B."/>
            <person name="Coffey A."/>
        </authorList>
    </citation>
    <scope>NUCLEOTIDE SEQUENCE [LARGE SCALE GENOMIC DNA]</scope>
    <source>
        <strain evidence="2 3">AB3b</strain>
    </source>
</reference>
<proteinExistence type="predicted"/>